<dbReference type="InterPro" id="IPR035965">
    <property type="entry name" value="PAS-like_dom_sf"/>
</dbReference>
<dbReference type="InterPro" id="IPR005467">
    <property type="entry name" value="His_kinase_dom"/>
</dbReference>
<dbReference type="InterPro" id="IPR004358">
    <property type="entry name" value="Sig_transdc_His_kin-like_C"/>
</dbReference>
<dbReference type="PROSITE" id="PS50113">
    <property type="entry name" value="PAC"/>
    <property type="match status" value="1"/>
</dbReference>
<dbReference type="EC" id="2.7.13.3" evidence="2"/>
<evidence type="ECO:0000256" key="2">
    <source>
        <dbReference type="ARBA" id="ARBA00012438"/>
    </source>
</evidence>
<dbReference type="Pfam" id="PF00512">
    <property type="entry name" value="HisKA"/>
    <property type="match status" value="1"/>
</dbReference>
<evidence type="ECO:0000256" key="5">
    <source>
        <dbReference type="ARBA" id="ARBA00022777"/>
    </source>
</evidence>
<dbReference type="PROSITE" id="PS50109">
    <property type="entry name" value="HIS_KIN"/>
    <property type="match status" value="1"/>
</dbReference>
<keyword evidence="5" id="KW-0418">Kinase</keyword>
<protein>
    <recommendedName>
        <fullName evidence="2">histidine kinase</fullName>
        <ecNumber evidence="2">2.7.13.3</ecNumber>
    </recommendedName>
</protein>
<dbReference type="SMART" id="SM00388">
    <property type="entry name" value="HisKA"/>
    <property type="match status" value="1"/>
</dbReference>
<dbReference type="InterPro" id="IPR003594">
    <property type="entry name" value="HATPase_dom"/>
</dbReference>
<dbReference type="SMART" id="SM00086">
    <property type="entry name" value="PAC"/>
    <property type="match status" value="2"/>
</dbReference>
<dbReference type="CDD" id="cd00130">
    <property type="entry name" value="PAS"/>
    <property type="match status" value="2"/>
</dbReference>
<dbReference type="SUPFAM" id="SSF55874">
    <property type="entry name" value="ATPase domain of HSP90 chaperone/DNA topoisomerase II/histidine kinase"/>
    <property type="match status" value="1"/>
</dbReference>
<dbReference type="Pfam" id="PF02518">
    <property type="entry name" value="HATPase_c"/>
    <property type="match status" value="1"/>
</dbReference>
<feature type="domain" description="PAS" evidence="7">
    <location>
        <begin position="168"/>
        <end position="222"/>
    </location>
</feature>
<name>A0AAP2D7H1_9BACT</name>
<dbReference type="InterPro" id="IPR036890">
    <property type="entry name" value="HATPase_C_sf"/>
</dbReference>
<dbReference type="PRINTS" id="PR00344">
    <property type="entry name" value="BCTRLSENSOR"/>
</dbReference>
<dbReference type="PROSITE" id="PS50112">
    <property type="entry name" value="PAS"/>
    <property type="match status" value="1"/>
</dbReference>
<dbReference type="Proteomes" id="UP001319180">
    <property type="component" value="Unassembled WGS sequence"/>
</dbReference>
<dbReference type="RefSeq" id="WP_254089916.1">
    <property type="nucleotide sequence ID" value="NZ_JAHESC010000010.1"/>
</dbReference>
<evidence type="ECO:0000313" key="10">
    <source>
        <dbReference type="Proteomes" id="UP001319180"/>
    </source>
</evidence>
<dbReference type="EMBL" id="JAHESC010000010">
    <property type="protein sequence ID" value="MBT1686679.1"/>
    <property type="molecule type" value="Genomic_DNA"/>
</dbReference>
<dbReference type="InterPro" id="IPR000700">
    <property type="entry name" value="PAS-assoc_C"/>
</dbReference>
<dbReference type="GO" id="GO:0000155">
    <property type="term" value="F:phosphorelay sensor kinase activity"/>
    <property type="evidence" value="ECO:0007669"/>
    <property type="project" value="InterPro"/>
</dbReference>
<evidence type="ECO:0000259" key="8">
    <source>
        <dbReference type="PROSITE" id="PS50113"/>
    </source>
</evidence>
<dbReference type="InterPro" id="IPR003661">
    <property type="entry name" value="HisK_dim/P_dom"/>
</dbReference>
<dbReference type="SUPFAM" id="SSF55785">
    <property type="entry name" value="PYP-like sensor domain (PAS domain)"/>
    <property type="match status" value="2"/>
</dbReference>
<dbReference type="InterPro" id="IPR052162">
    <property type="entry name" value="Sensor_kinase/Photoreceptor"/>
</dbReference>
<feature type="domain" description="PAC" evidence="8">
    <location>
        <begin position="225"/>
        <end position="277"/>
    </location>
</feature>
<dbReference type="Pfam" id="PF08447">
    <property type="entry name" value="PAS_3"/>
    <property type="match status" value="2"/>
</dbReference>
<dbReference type="InterPro" id="IPR000014">
    <property type="entry name" value="PAS"/>
</dbReference>
<dbReference type="InterPro" id="IPR001610">
    <property type="entry name" value="PAC"/>
</dbReference>
<organism evidence="9 10">
    <name type="scientific">Dawidia soli</name>
    <dbReference type="NCBI Taxonomy" id="2782352"/>
    <lineage>
        <taxon>Bacteria</taxon>
        <taxon>Pseudomonadati</taxon>
        <taxon>Bacteroidota</taxon>
        <taxon>Cytophagia</taxon>
        <taxon>Cytophagales</taxon>
        <taxon>Chryseotaleaceae</taxon>
        <taxon>Dawidia</taxon>
    </lineage>
</organism>
<dbReference type="Gene3D" id="3.30.450.20">
    <property type="entry name" value="PAS domain"/>
    <property type="match status" value="2"/>
</dbReference>
<dbReference type="SUPFAM" id="SSF47384">
    <property type="entry name" value="Homodimeric domain of signal transducing histidine kinase"/>
    <property type="match status" value="1"/>
</dbReference>
<evidence type="ECO:0000259" key="7">
    <source>
        <dbReference type="PROSITE" id="PS50112"/>
    </source>
</evidence>
<evidence type="ECO:0000256" key="3">
    <source>
        <dbReference type="ARBA" id="ARBA00022553"/>
    </source>
</evidence>
<dbReference type="CDD" id="cd00082">
    <property type="entry name" value="HisKA"/>
    <property type="match status" value="1"/>
</dbReference>
<comment type="caution">
    <text evidence="9">The sequence shown here is derived from an EMBL/GenBank/DDBJ whole genome shotgun (WGS) entry which is preliminary data.</text>
</comment>
<evidence type="ECO:0000313" key="9">
    <source>
        <dbReference type="EMBL" id="MBT1686679.1"/>
    </source>
</evidence>
<dbReference type="PANTHER" id="PTHR43304:SF1">
    <property type="entry name" value="PAC DOMAIN-CONTAINING PROTEIN"/>
    <property type="match status" value="1"/>
</dbReference>
<evidence type="ECO:0000256" key="1">
    <source>
        <dbReference type="ARBA" id="ARBA00000085"/>
    </source>
</evidence>
<dbReference type="InterPro" id="IPR036097">
    <property type="entry name" value="HisK_dim/P_sf"/>
</dbReference>
<dbReference type="FunFam" id="3.30.565.10:FF:000006">
    <property type="entry name" value="Sensor histidine kinase WalK"/>
    <property type="match status" value="1"/>
</dbReference>
<comment type="catalytic activity">
    <reaction evidence="1">
        <text>ATP + protein L-histidine = ADP + protein N-phospho-L-histidine.</text>
        <dbReference type="EC" id="2.7.13.3"/>
    </reaction>
</comment>
<sequence length="523" mass="60270">MSVEGINYLSEIFDMEEGKDSFDGRLADFFPGIVYVYDVDRRCLKYITRRVTDFLGLPLEDLKDCSLEQLIFPEDLALVQRELEKFHHLKDNASHTYNSRMGHREGGWRYFRTQGSVFRRKADGTPASLLFMAQDITDQWKGQEEVKALRELLHETEALLQFGSWSWDAATDTTHWTQGIFQLFEYQPEEVADITREFFFKHMSPEDAANFQHQVKEAIDTQTGFECEYGITTRSGVQKFVSTKGKVILGERNEVVKMIGITRDITPLKYFERERERSIRELNRSNRELEEFAYVASHDLQEPLRKISTFSERLKAKFMTPLGNEGSLYVERILASTENMRILIDNLLEFSRMARSSYAFSRTDLKKIIQSVTTDLELKIEETGAQIMIGPLPEIEVVEAEMKQLFNNLLGNAIKFRSEEKPPLITISGGRATRSDKEDQHLPPDKEFVRITIQDNGIGFEEEYAEKIFQIFQRLHGKSEYPGSGIGLAICKKIMDNHNGAIYAESTPGQGAVFHLLLPEKQF</sequence>
<evidence type="ECO:0000256" key="4">
    <source>
        <dbReference type="ARBA" id="ARBA00022679"/>
    </source>
</evidence>
<keyword evidence="3" id="KW-0597">Phosphoprotein</keyword>
<gene>
    <name evidence="9" type="ORF">KK078_08935</name>
</gene>
<feature type="domain" description="Histidine kinase" evidence="6">
    <location>
        <begin position="295"/>
        <end position="522"/>
    </location>
</feature>
<dbReference type="AlphaFoldDB" id="A0AAP2D7H1"/>
<proteinExistence type="predicted"/>
<accession>A0AAP2D7H1</accession>
<dbReference type="Gene3D" id="1.10.287.130">
    <property type="match status" value="1"/>
</dbReference>
<dbReference type="SMART" id="SM00387">
    <property type="entry name" value="HATPase_c"/>
    <property type="match status" value="1"/>
</dbReference>
<reference evidence="9 10" key="1">
    <citation type="submission" date="2021-05" db="EMBL/GenBank/DDBJ databases">
        <title>A Polyphasic approach of four new species of the genus Ohtaekwangia: Ohtaekwangia histidinii sp. nov., Ohtaekwangia cretensis sp. nov., Ohtaekwangia indiensis sp. nov., Ohtaekwangia reichenbachii sp. nov. from diverse environment.</title>
        <authorList>
            <person name="Octaviana S."/>
        </authorList>
    </citation>
    <scope>NUCLEOTIDE SEQUENCE [LARGE SCALE GENOMIC DNA]</scope>
    <source>
        <strain evidence="9 10">PWU37</strain>
    </source>
</reference>
<evidence type="ECO:0000259" key="6">
    <source>
        <dbReference type="PROSITE" id="PS50109"/>
    </source>
</evidence>
<keyword evidence="10" id="KW-1185">Reference proteome</keyword>
<dbReference type="PANTHER" id="PTHR43304">
    <property type="entry name" value="PHYTOCHROME-LIKE PROTEIN CPH1"/>
    <property type="match status" value="1"/>
</dbReference>
<keyword evidence="4" id="KW-0808">Transferase</keyword>
<dbReference type="Gene3D" id="3.30.565.10">
    <property type="entry name" value="Histidine kinase-like ATPase, C-terminal domain"/>
    <property type="match status" value="1"/>
</dbReference>
<dbReference type="InterPro" id="IPR013655">
    <property type="entry name" value="PAS_fold_3"/>
</dbReference>
<dbReference type="SMART" id="SM00091">
    <property type="entry name" value="PAS"/>
    <property type="match status" value="2"/>
</dbReference>